<dbReference type="Pfam" id="PF25601">
    <property type="entry name" value="AAA_lid_14"/>
    <property type="match status" value="1"/>
</dbReference>
<name>A0A4S4AV63_9RHOO</name>
<dbReference type="OrthoDB" id="3516932at2"/>
<dbReference type="EMBL" id="SSOC01000005">
    <property type="protein sequence ID" value="THF63714.1"/>
    <property type="molecule type" value="Genomic_DNA"/>
</dbReference>
<protein>
    <submittedName>
        <fullName evidence="7">Sigma-54-dependent Fis family transcriptional regulator</fullName>
    </submittedName>
</protein>
<keyword evidence="1" id="KW-0547">Nucleotide-binding</keyword>
<dbReference type="Pfam" id="PF00158">
    <property type="entry name" value="Sigma54_activat"/>
    <property type="match status" value="1"/>
</dbReference>
<dbReference type="InterPro" id="IPR025944">
    <property type="entry name" value="Sigma_54_int_dom_CS"/>
</dbReference>
<dbReference type="PANTHER" id="PTHR32071">
    <property type="entry name" value="TRANSCRIPTIONAL REGULATORY PROTEIN"/>
    <property type="match status" value="1"/>
</dbReference>
<evidence type="ECO:0000313" key="7">
    <source>
        <dbReference type="EMBL" id="THF63714.1"/>
    </source>
</evidence>
<keyword evidence="2" id="KW-0067">ATP-binding</keyword>
<dbReference type="RefSeq" id="WP_136348875.1">
    <property type="nucleotide sequence ID" value="NZ_SSOC01000005.1"/>
</dbReference>
<dbReference type="PANTHER" id="PTHR32071:SF117">
    <property type="entry name" value="PTS-DEPENDENT DIHYDROXYACETONE KINASE OPERON REGULATORY PROTEIN-RELATED"/>
    <property type="match status" value="1"/>
</dbReference>
<keyword evidence="4" id="KW-0238">DNA-binding</keyword>
<keyword evidence="3" id="KW-0805">Transcription regulation</keyword>
<gene>
    <name evidence="7" type="ORF">E6C76_14085</name>
</gene>
<dbReference type="Gene3D" id="1.10.10.60">
    <property type="entry name" value="Homeodomain-like"/>
    <property type="match status" value="1"/>
</dbReference>
<evidence type="ECO:0000259" key="6">
    <source>
        <dbReference type="PROSITE" id="PS50045"/>
    </source>
</evidence>
<evidence type="ECO:0000256" key="2">
    <source>
        <dbReference type="ARBA" id="ARBA00022840"/>
    </source>
</evidence>
<dbReference type="GO" id="GO:0003677">
    <property type="term" value="F:DNA binding"/>
    <property type="evidence" value="ECO:0007669"/>
    <property type="project" value="UniProtKB-KW"/>
</dbReference>
<keyword evidence="8" id="KW-1185">Reference proteome</keyword>
<dbReference type="InterPro" id="IPR002078">
    <property type="entry name" value="Sigma_54_int"/>
</dbReference>
<sequence length="335" mass="36950">MESLSRFNLIGSSPQFQKVVGRIHSLARLDATVLVNGETGTGKELAVRAIHYLSARSDRPFVPVNCGALSESLVESELFGHERGAFTDAKNASAGLIGEAAGGTLFLDEVDALSPRAQAALLRFLQDRTYRRVGGGALRQVDVRVAVASNADLKGLAEARLFRKDLLYRLNVITLHMPPLREREGDAEVLARAMLQRFSHQYRLPPKRLHAEGLAFIERYAWPGNVRELENVMHREFLMCEDSELRLGESRAELMPAPAQAPRNESKGELPAFREAKARAVAEFERDYVCALLSRTQGNISHAARLARQDRSAFGKLVRKYGVGSEDGGTAVWSG</sequence>
<dbReference type="InterPro" id="IPR025943">
    <property type="entry name" value="Sigma_54_int_dom_ATP-bd_2"/>
</dbReference>
<evidence type="ECO:0000313" key="8">
    <source>
        <dbReference type="Proteomes" id="UP000308430"/>
    </source>
</evidence>
<dbReference type="PROSITE" id="PS00688">
    <property type="entry name" value="SIGMA54_INTERACT_3"/>
    <property type="match status" value="1"/>
</dbReference>
<reference evidence="7 8" key="1">
    <citation type="submission" date="2019-04" db="EMBL/GenBank/DDBJ databases">
        <title>Azoarcus nasutitermitis sp. nov. isolated from termite nest.</title>
        <authorList>
            <person name="Lin S.-Y."/>
            <person name="Hameed A."/>
            <person name="Hsu Y.-H."/>
            <person name="Young C.-C."/>
        </authorList>
    </citation>
    <scope>NUCLEOTIDE SEQUENCE [LARGE SCALE GENOMIC DNA]</scope>
    <source>
        <strain evidence="7 8">CC-YHH838</strain>
    </source>
</reference>
<dbReference type="GO" id="GO:0005524">
    <property type="term" value="F:ATP binding"/>
    <property type="evidence" value="ECO:0007669"/>
    <property type="project" value="UniProtKB-KW"/>
</dbReference>
<dbReference type="InterPro" id="IPR009057">
    <property type="entry name" value="Homeodomain-like_sf"/>
</dbReference>
<dbReference type="CDD" id="cd00009">
    <property type="entry name" value="AAA"/>
    <property type="match status" value="1"/>
</dbReference>
<dbReference type="Proteomes" id="UP000308430">
    <property type="component" value="Unassembled WGS sequence"/>
</dbReference>
<accession>A0A4S4AV63</accession>
<dbReference type="InterPro" id="IPR003593">
    <property type="entry name" value="AAA+_ATPase"/>
</dbReference>
<keyword evidence="5" id="KW-0804">Transcription</keyword>
<dbReference type="Gene3D" id="3.40.50.300">
    <property type="entry name" value="P-loop containing nucleotide triphosphate hydrolases"/>
    <property type="match status" value="1"/>
</dbReference>
<dbReference type="PROSITE" id="PS00676">
    <property type="entry name" value="SIGMA54_INTERACT_2"/>
    <property type="match status" value="1"/>
</dbReference>
<dbReference type="AlphaFoldDB" id="A0A4S4AV63"/>
<dbReference type="Gene3D" id="1.10.8.60">
    <property type="match status" value="1"/>
</dbReference>
<evidence type="ECO:0000256" key="1">
    <source>
        <dbReference type="ARBA" id="ARBA00022741"/>
    </source>
</evidence>
<dbReference type="SMART" id="SM00382">
    <property type="entry name" value="AAA"/>
    <property type="match status" value="1"/>
</dbReference>
<feature type="domain" description="Sigma-54 factor interaction" evidence="6">
    <location>
        <begin position="9"/>
        <end position="238"/>
    </location>
</feature>
<dbReference type="GO" id="GO:0006355">
    <property type="term" value="P:regulation of DNA-templated transcription"/>
    <property type="evidence" value="ECO:0007669"/>
    <property type="project" value="InterPro"/>
</dbReference>
<dbReference type="SUPFAM" id="SSF46689">
    <property type="entry name" value="Homeodomain-like"/>
    <property type="match status" value="1"/>
</dbReference>
<organism evidence="7 8">
    <name type="scientific">Pseudothauera nasutitermitis</name>
    <dbReference type="NCBI Taxonomy" id="2565930"/>
    <lineage>
        <taxon>Bacteria</taxon>
        <taxon>Pseudomonadati</taxon>
        <taxon>Pseudomonadota</taxon>
        <taxon>Betaproteobacteria</taxon>
        <taxon>Rhodocyclales</taxon>
        <taxon>Zoogloeaceae</taxon>
        <taxon>Pseudothauera</taxon>
    </lineage>
</organism>
<dbReference type="InterPro" id="IPR027417">
    <property type="entry name" value="P-loop_NTPase"/>
</dbReference>
<dbReference type="FunFam" id="3.40.50.300:FF:000006">
    <property type="entry name" value="DNA-binding transcriptional regulator NtrC"/>
    <property type="match status" value="1"/>
</dbReference>
<evidence type="ECO:0000256" key="5">
    <source>
        <dbReference type="ARBA" id="ARBA00023163"/>
    </source>
</evidence>
<dbReference type="InterPro" id="IPR058031">
    <property type="entry name" value="AAA_lid_NorR"/>
</dbReference>
<dbReference type="SUPFAM" id="SSF52540">
    <property type="entry name" value="P-loop containing nucleoside triphosphate hydrolases"/>
    <property type="match status" value="1"/>
</dbReference>
<evidence type="ECO:0000256" key="4">
    <source>
        <dbReference type="ARBA" id="ARBA00023125"/>
    </source>
</evidence>
<proteinExistence type="predicted"/>
<evidence type="ECO:0000256" key="3">
    <source>
        <dbReference type="ARBA" id="ARBA00023015"/>
    </source>
</evidence>
<comment type="caution">
    <text evidence="7">The sequence shown here is derived from an EMBL/GenBank/DDBJ whole genome shotgun (WGS) entry which is preliminary data.</text>
</comment>
<dbReference type="PROSITE" id="PS50045">
    <property type="entry name" value="SIGMA54_INTERACT_4"/>
    <property type="match status" value="1"/>
</dbReference>